<dbReference type="GO" id="GO:0005829">
    <property type="term" value="C:cytosol"/>
    <property type="evidence" value="ECO:0007669"/>
    <property type="project" value="TreeGrafter"/>
</dbReference>
<dbReference type="CDD" id="cd20169">
    <property type="entry name" value="Peptidase_M90_mtfA"/>
    <property type="match status" value="1"/>
</dbReference>
<evidence type="ECO:0000313" key="2">
    <source>
        <dbReference type="Proteomes" id="UP000010816"/>
    </source>
</evidence>
<dbReference type="KEGG" id="tmb:Thimo_0442"/>
<dbReference type="InterPro" id="IPR010384">
    <property type="entry name" value="MtfA_fam"/>
</dbReference>
<name>L0GTH0_9GAMM</name>
<evidence type="ECO:0000313" key="1">
    <source>
        <dbReference type="EMBL" id="AGA89301.1"/>
    </source>
</evidence>
<dbReference type="HOGENOM" id="CLU_063037_0_1_6"/>
<dbReference type="PATRIC" id="fig|765912.4.peg.426"/>
<dbReference type="Proteomes" id="UP000010816">
    <property type="component" value="Chromosome"/>
</dbReference>
<proteinExistence type="predicted"/>
<keyword evidence="2" id="KW-1185">Reference proteome</keyword>
<dbReference type="PANTHER" id="PTHR30164:SF2">
    <property type="entry name" value="PROTEIN MTFA"/>
    <property type="match status" value="1"/>
</dbReference>
<organism evidence="1 2">
    <name type="scientific">Thioflavicoccus mobilis 8321</name>
    <dbReference type="NCBI Taxonomy" id="765912"/>
    <lineage>
        <taxon>Bacteria</taxon>
        <taxon>Pseudomonadati</taxon>
        <taxon>Pseudomonadota</taxon>
        <taxon>Gammaproteobacteria</taxon>
        <taxon>Chromatiales</taxon>
        <taxon>Chromatiaceae</taxon>
        <taxon>Thioflavicoccus</taxon>
    </lineage>
</organism>
<dbReference type="EMBL" id="CP003051">
    <property type="protein sequence ID" value="AGA89301.1"/>
    <property type="molecule type" value="Genomic_DNA"/>
</dbReference>
<dbReference type="InterPro" id="IPR024079">
    <property type="entry name" value="MetalloPept_cat_dom_sf"/>
</dbReference>
<dbReference type="SUPFAM" id="SSF55486">
    <property type="entry name" value="Metalloproteases ('zincins'), catalytic domain"/>
    <property type="match status" value="1"/>
</dbReference>
<dbReference type="Pfam" id="PF06167">
    <property type="entry name" value="Peptidase_M90"/>
    <property type="match status" value="1"/>
</dbReference>
<dbReference type="FunFam" id="3.40.390.10:FF:000012">
    <property type="entry name" value="Protein MtfA"/>
    <property type="match status" value="1"/>
</dbReference>
<accession>L0GTH0</accession>
<dbReference type="PANTHER" id="PTHR30164">
    <property type="entry name" value="MTFA PEPTIDASE"/>
    <property type="match status" value="1"/>
</dbReference>
<dbReference type="RefSeq" id="WP_015279449.1">
    <property type="nucleotide sequence ID" value="NC_019940.1"/>
</dbReference>
<evidence type="ECO:0008006" key="3">
    <source>
        <dbReference type="Google" id="ProtNLM"/>
    </source>
</evidence>
<dbReference type="InterPro" id="IPR042252">
    <property type="entry name" value="MtfA_N"/>
</dbReference>
<reference evidence="1 2" key="1">
    <citation type="submission" date="2011-09" db="EMBL/GenBank/DDBJ databases">
        <title>Complete sequence of chromosome of Thioflavicoccus mobilis 8321.</title>
        <authorList>
            <consortium name="US DOE Joint Genome Institute"/>
            <person name="Lucas S."/>
            <person name="Han J."/>
            <person name="Lapidus A."/>
            <person name="Cheng J.-F."/>
            <person name="Goodwin L."/>
            <person name="Pitluck S."/>
            <person name="Peters L."/>
            <person name="Ovchinnikova G."/>
            <person name="Lu M."/>
            <person name="Detter J.C."/>
            <person name="Han C."/>
            <person name="Tapia R."/>
            <person name="Land M."/>
            <person name="Hauser L."/>
            <person name="Kyrpides N."/>
            <person name="Ivanova N."/>
            <person name="Pagani I."/>
            <person name="Vogl K."/>
            <person name="Liu Z."/>
            <person name="Imhoff J."/>
            <person name="Thiel V."/>
            <person name="Frigaard N.-U."/>
            <person name="Bryant D."/>
            <person name="Woyke T."/>
        </authorList>
    </citation>
    <scope>NUCLEOTIDE SEQUENCE [LARGE SCALE GENOMIC DNA]</scope>
    <source>
        <strain evidence="1 2">8321</strain>
    </source>
</reference>
<dbReference type="GO" id="GO:0008237">
    <property type="term" value="F:metallopeptidase activity"/>
    <property type="evidence" value="ECO:0007669"/>
    <property type="project" value="InterPro"/>
</dbReference>
<protein>
    <recommendedName>
        <fullName evidence="3">Zinc-dependent peptidase</fullName>
    </recommendedName>
</protein>
<sequence length="268" mass="31392">MNKLSRWWRQRTLVRAHRGFDPPSWHEIWRELALLEGLDTTDVAELRDLAVLFLRDKTITATQGIELTDRMRLIIALQACLPILRLGLEWYRGWYQVILYPDEFLPRHEWTDENGLVWRDDRPMSGEAWERGPVVLAWEDIAADTVRNGYNLVIHELAHKLDMRNGAANGHPPLHREMSDKHWAQDLGAAYEDLGRRVRRGEKTPLDPYAAESPAEFFAVLSEAFFEVPTRLRDEYPRVYAHLAQFYRQDPAERLPALPFSEPYRPPD</sequence>
<dbReference type="OrthoDB" id="9786424at2"/>
<dbReference type="AlphaFoldDB" id="L0GTH0"/>
<dbReference type="GO" id="GO:0004177">
    <property type="term" value="F:aminopeptidase activity"/>
    <property type="evidence" value="ECO:0007669"/>
    <property type="project" value="TreeGrafter"/>
</dbReference>
<gene>
    <name evidence="1" type="ORF">Thimo_0442</name>
</gene>
<dbReference type="Gene3D" id="1.10.472.150">
    <property type="entry name" value="Glucose-regulated metallo-peptidase M90, N-terminal domain"/>
    <property type="match status" value="1"/>
</dbReference>
<dbReference type="Gene3D" id="3.40.390.10">
    <property type="entry name" value="Collagenase (Catalytic Domain)"/>
    <property type="match status" value="1"/>
</dbReference>
<dbReference type="eggNOG" id="COG3228">
    <property type="taxonomic scope" value="Bacteria"/>
</dbReference>